<organism evidence="2 3">
    <name type="scientific">Cognatishimia coralii</name>
    <dbReference type="NCBI Taxonomy" id="3083254"/>
    <lineage>
        <taxon>Bacteria</taxon>
        <taxon>Pseudomonadati</taxon>
        <taxon>Pseudomonadota</taxon>
        <taxon>Alphaproteobacteria</taxon>
        <taxon>Rhodobacterales</taxon>
        <taxon>Paracoccaceae</taxon>
        <taxon>Cognatishimia</taxon>
    </lineage>
</organism>
<accession>A0ABU8QGC4</accession>
<reference evidence="2 3" key="1">
    <citation type="submission" date="2024-03" db="EMBL/GenBank/DDBJ databases">
        <title>Cognatishimia coralii sp. nov., a marine bacterium isolated from coral surrounding seawater.</title>
        <authorList>
            <person name="Liu X."/>
            <person name="Liu S."/>
            <person name="Sun H."/>
            <person name="Zhang Y."/>
        </authorList>
    </citation>
    <scope>NUCLEOTIDE SEQUENCE [LARGE SCALE GENOMIC DNA]</scope>
    <source>
        <strain evidence="2 3">D5M38</strain>
    </source>
</reference>
<keyword evidence="1" id="KW-0732">Signal</keyword>
<protein>
    <submittedName>
        <fullName evidence="2">DUF4864 domain-containing protein</fullName>
    </submittedName>
</protein>
<name>A0ABU8QGC4_9RHOB</name>
<dbReference type="InterPro" id="IPR032347">
    <property type="entry name" value="DUF4864"/>
</dbReference>
<evidence type="ECO:0000313" key="3">
    <source>
        <dbReference type="Proteomes" id="UP001368270"/>
    </source>
</evidence>
<gene>
    <name evidence="2" type="ORF">WG622_09135</name>
</gene>
<feature type="chain" id="PRO_5047064055" evidence="1">
    <location>
        <begin position="19"/>
        <end position="131"/>
    </location>
</feature>
<dbReference type="RefSeq" id="WP_339403322.1">
    <property type="nucleotide sequence ID" value="NZ_JBBGAZ010000004.1"/>
</dbReference>
<feature type="signal peptide" evidence="1">
    <location>
        <begin position="1"/>
        <end position="18"/>
    </location>
</feature>
<dbReference type="EMBL" id="JBBGAZ010000004">
    <property type="protein sequence ID" value="MEJ5218401.1"/>
    <property type="molecule type" value="Genomic_DNA"/>
</dbReference>
<dbReference type="Pfam" id="PF16156">
    <property type="entry name" value="DUF4864"/>
    <property type="match status" value="1"/>
</dbReference>
<evidence type="ECO:0000313" key="2">
    <source>
        <dbReference type="EMBL" id="MEJ5218401.1"/>
    </source>
</evidence>
<evidence type="ECO:0000256" key="1">
    <source>
        <dbReference type="SAM" id="SignalP"/>
    </source>
</evidence>
<comment type="caution">
    <text evidence="2">The sequence shown here is derived from an EMBL/GenBank/DDBJ whole genome shotgun (WGS) entry which is preliminary data.</text>
</comment>
<sequence length="131" mass="14828">MRIVYALLLSLWASVSVAQERDIQAVITQQIEAFQVDDFAQAFTYASPNIQGFFGTSERFGQMVMSGYPMVHRPDAVRYLELREIAGNLWQRVMITDPAGVIHMLDYQMKMIDGMWRINGVQILPAPGDTA</sequence>
<dbReference type="Proteomes" id="UP001368270">
    <property type="component" value="Unassembled WGS sequence"/>
</dbReference>
<proteinExistence type="predicted"/>
<keyword evidence="3" id="KW-1185">Reference proteome</keyword>